<reference evidence="2" key="1">
    <citation type="submission" date="2020-11" db="EMBL/GenBank/DDBJ databases">
        <authorList>
            <consortium name="DOE Joint Genome Institute"/>
            <person name="Ahrendt S."/>
            <person name="Riley R."/>
            <person name="Andreopoulos W."/>
            <person name="Labutti K."/>
            <person name="Pangilinan J."/>
            <person name="Ruiz-Duenas F.J."/>
            <person name="Barrasa J.M."/>
            <person name="Sanchez-Garcia M."/>
            <person name="Camarero S."/>
            <person name="Miyauchi S."/>
            <person name="Serrano A."/>
            <person name="Linde D."/>
            <person name="Babiker R."/>
            <person name="Drula E."/>
            <person name="Ayuso-Fernandez I."/>
            <person name="Pacheco R."/>
            <person name="Padilla G."/>
            <person name="Ferreira P."/>
            <person name="Barriuso J."/>
            <person name="Kellner H."/>
            <person name="Castanera R."/>
            <person name="Alfaro M."/>
            <person name="Ramirez L."/>
            <person name="Pisabarro A.G."/>
            <person name="Kuo A."/>
            <person name="Tritt A."/>
            <person name="Lipzen A."/>
            <person name="He G."/>
            <person name="Yan M."/>
            <person name="Ng V."/>
            <person name="Cullen D."/>
            <person name="Martin F."/>
            <person name="Rosso M.-N."/>
            <person name="Henrissat B."/>
            <person name="Hibbett D."/>
            <person name="Martinez A.T."/>
            <person name="Grigoriev I.V."/>
        </authorList>
    </citation>
    <scope>NUCLEOTIDE SEQUENCE</scope>
    <source>
        <strain evidence="2">MF-IS2</strain>
    </source>
</reference>
<dbReference type="PANTHER" id="PTHR19288:SF46">
    <property type="entry name" value="HALOACID DEHALOGENASE-LIKE HYDROLASE DOMAIN-CONTAINING PROTEIN 2"/>
    <property type="match status" value="1"/>
</dbReference>
<dbReference type="OrthoDB" id="426235at2759"/>
<dbReference type="InterPro" id="IPR036412">
    <property type="entry name" value="HAD-like_sf"/>
</dbReference>
<dbReference type="Proteomes" id="UP000807342">
    <property type="component" value="Unassembled WGS sequence"/>
</dbReference>
<dbReference type="PANTHER" id="PTHR19288">
    <property type="entry name" value="4-NITROPHENYLPHOSPHATASE-RELATED"/>
    <property type="match status" value="1"/>
</dbReference>
<feature type="region of interest" description="Disordered" evidence="1">
    <location>
        <begin position="71"/>
        <end position="99"/>
    </location>
</feature>
<sequence>MSKPRTRPLIRAVLIDVSGNLHVGTSPTPQAAEAFHRLRRSGIPFRLCSNTSKESSASLIHRLRKLGFNVEPSSNLSRSESSLDYSPDTNNRHDSQYQNQKRREVWTSIGAVAQYIQNQGLERPYFLLSPSAKDEIVLAPCGSGRSEGSGDSPYDSVVVGLTPELFDYSHLNTAFRILKGEHETQRPLTASGSRSQSTVPEGRTTPKSRPQLIATHKAKYIQTEAPPGLSLGPGPFVAALEVAANIKAHVIGKPTRMFFQTVIDNFYSSGELNEAEHYGKIAVVGDDIEADLGDGAIEMGLWRILVKTGKYRKGDESRPDTVPPDEVFESFAVFVESLLTEQACQNGEKRDAPFHKL</sequence>
<protein>
    <submittedName>
        <fullName evidence="2">HAD-like protein</fullName>
    </submittedName>
</protein>
<proteinExistence type="predicted"/>
<name>A0A9P5X6N0_9AGAR</name>
<evidence type="ECO:0000256" key="1">
    <source>
        <dbReference type="SAM" id="MobiDB-lite"/>
    </source>
</evidence>
<evidence type="ECO:0000313" key="2">
    <source>
        <dbReference type="EMBL" id="KAF9445504.1"/>
    </source>
</evidence>
<keyword evidence="3" id="KW-1185">Reference proteome</keyword>
<feature type="compositionally biased region" description="Low complexity" evidence="1">
    <location>
        <begin position="71"/>
        <end position="88"/>
    </location>
</feature>
<feature type="compositionally biased region" description="Polar residues" evidence="1">
    <location>
        <begin position="186"/>
        <end position="199"/>
    </location>
</feature>
<organism evidence="2 3">
    <name type="scientific">Macrolepiota fuliginosa MF-IS2</name>
    <dbReference type="NCBI Taxonomy" id="1400762"/>
    <lineage>
        <taxon>Eukaryota</taxon>
        <taxon>Fungi</taxon>
        <taxon>Dikarya</taxon>
        <taxon>Basidiomycota</taxon>
        <taxon>Agaricomycotina</taxon>
        <taxon>Agaricomycetes</taxon>
        <taxon>Agaricomycetidae</taxon>
        <taxon>Agaricales</taxon>
        <taxon>Agaricineae</taxon>
        <taxon>Agaricaceae</taxon>
        <taxon>Macrolepiota</taxon>
    </lineage>
</organism>
<dbReference type="InterPro" id="IPR006357">
    <property type="entry name" value="HAD-SF_hydro_IIA"/>
</dbReference>
<dbReference type="Gene3D" id="3.40.50.1000">
    <property type="entry name" value="HAD superfamily/HAD-like"/>
    <property type="match status" value="2"/>
</dbReference>
<dbReference type="GO" id="GO:0005737">
    <property type="term" value="C:cytoplasm"/>
    <property type="evidence" value="ECO:0007669"/>
    <property type="project" value="TreeGrafter"/>
</dbReference>
<dbReference type="EMBL" id="MU151297">
    <property type="protein sequence ID" value="KAF9445504.1"/>
    <property type="molecule type" value="Genomic_DNA"/>
</dbReference>
<dbReference type="SUPFAM" id="SSF56784">
    <property type="entry name" value="HAD-like"/>
    <property type="match status" value="1"/>
</dbReference>
<dbReference type="Pfam" id="PF13344">
    <property type="entry name" value="Hydrolase_6"/>
    <property type="match status" value="1"/>
</dbReference>
<evidence type="ECO:0000313" key="3">
    <source>
        <dbReference type="Proteomes" id="UP000807342"/>
    </source>
</evidence>
<dbReference type="Pfam" id="PF13242">
    <property type="entry name" value="Hydrolase_like"/>
    <property type="match status" value="1"/>
</dbReference>
<accession>A0A9P5X6N0</accession>
<gene>
    <name evidence="2" type="ORF">P691DRAFT_805551</name>
</gene>
<dbReference type="GO" id="GO:0016791">
    <property type="term" value="F:phosphatase activity"/>
    <property type="evidence" value="ECO:0007669"/>
    <property type="project" value="TreeGrafter"/>
</dbReference>
<feature type="region of interest" description="Disordered" evidence="1">
    <location>
        <begin position="182"/>
        <end position="208"/>
    </location>
</feature>
<feature type="compositionally biased region" description="Basic and acidic residues" evidence="1">
    <location>
        <begin position="90"/>
        <end position="99"/>
    </location>
</feature>
<comment type="caution">
    <text evidence="2">The sequence shown here is derived from an EMBL/GenBank/DDBJ whole genome shotgun (WGS) entry which is preliminary data.</text>
</comment>
<dbReference type="AlphaFoldDB" id="A0A9P5X6N0"/>
<dbReference type="InterPro" id="IPR023214">
    <property type="entry name" value="HAD_sf"/>
</dbReference>